<name>A0A7I7LKY7_9MYCO</name>
<dbReference type="EMBL" id="AP022572">
    <property type="protein sequence ID" value="BBX60023.1"/>
    <property type="molecule type" value="Genomic_DNA"/>
</dbReference>
<sequence>MAAAALAALSVEPMPVKSVAAEPIKSGTAITNDIVIPQNRIEFGLRPIDVDAPGDIYRIANWLLGFLFP</sequence>
<evidence type="ECO:0000313" key="1">
    <source>
        <dbReference type="EMBL" id="BBX60023.1"/>
    </source>
</evidence>
<keyword evidence="2" id="KW-1185">Reference proteome</keyword>
<reference evidence="1 2" key="1">
    <citation type="journal article" date="2019" name="Emerg. Microbes Infect.">
        <title>Comprehensive subspecies identification of 175 nontuberculous mycobacteria species based on 7547 genomic profiles.</title>
        <authorList>
            <person name="Matsumoto Y."/>
            <person name="Kinjo T."/>
            <person name="Motooka D."/>
            <person name="Nabeya D."/>
            <person name="Jung N."/>
            <person name="Uechi K."/>
            <person name="Horii T."/>
            <person name="Iida T."/>
            <person name="Fujita J."/>
            <person name="Nakamura S."/>
        </authorList>
    </citation>
    <scope>NUCLEOTIDE SEQUENCE [LARGE SCALE GENOMIC DNA]</scope>
    <source>
        <strain evidence="1 2">JCM 12657</strain>
    </source>
</reference>
<protein>
    <submittedName>
        <fullName evidence="1">Uncharacterized protein</fullName>
    </submittedName>
</protein>
<gene>
    <name evidence="1" type="ORF">MSHO_53680</name>
</gene>
<organism evidence="1 2">
    <name type="scientific">Mycobacterium shottsii</name>
    <dbReference type="NCBI Taxonomy" id="133549"/>
    <lineage>
        <taxon>Bacteria</taxon>
        <taxon>Bacillati</taxon>
        <taxon>Actinomycetota</taxon>
        <taxon>Actinomycetes</taxon>
        <taxon>Mycobacteriales</taxon>
        <taxon>Mycobacteriaceae</taxon>
        <taxon>Mycobacterium</taxon>
        <taxon>Mycobacterium ulcerans group</taxon>
    </lineage>
</organism>
<dbReference type="KEGG" id="msho:MSHO_53680"/>
<accession>A0A7I7LKY7</accession>
<proteinExistence type="predicted"/>
<evidence type="ECO:0000313" key="2">
    <source>
        <dbReference type="Proteomes" id="UP000467164"/>
    </source>
</evidence>
<dbReference type="AlphaFoldDB" id="A0A7I7LKY7"/>
<dbReference type="Proteomes" id="UP000467164">
    <property type="component" value="Chromosome"/>
</dbReference>